<evidence type="ECO:0000313" key="2">
    <source>
        <dbReference type="EMBL" id="PWJ43782.1"/>
    </source>
</evidence>
<evidence type="ECO:0000313" key="3">
    <source>
        <dbReference type="Proteomes" id="UP000245535"/>
    </source>
</evidence>
<dbReference type="SUPFAM" id="SSF56935">
    <property type="entry name" value="Porins"/>
    <property type="match status" value="1"/>
</dbReference>
<keyword evidence="1" id="KW-0732">Signal</keyword>
<protein>
    <recommendedName>
        <fullName evidence="4">Phosphate-selective porin O/P</fullName>
    </recommendedName>
</protein>
<dbReference type="OrthoDB" id="1467415at2"/>
<evidence type="ECO:0008006" key="4">
    <source>
        <dbReference type="Google" id="ProtNLM"/>
    </source>
</evidence>
<dbReference type="EMBL" id="QGDO01000001">
    <property type="protein sequence ID" value="PWJ43782.1"/>
    <property type="molecule type" value="Genomic_DNA"/>
</dbReference>
<feature type="chain" id="PRO_5016275192" description="Phosphate-selective porin O/P" evidence="1">
    <location>
        <begin position="23"/>
        <end position="383"/>
    </location>
</feature>
<feature type="signal peptide" evidence="1">
    <location>
        <begin position="1"/>
        <end position="22"/>
    </location>
</feature>
<organism evidence="2 3">
    <name type="scientific">Sediminitomix flava</name>
    <dbReference type="NCBI Taxonomy" id="379075"/>
    <lineage>
        <taxon>Bacteria</taxon>
        <taxon>Pseudomonadati</taxon>
        <taxon>Bacteroidota</taxon>
        <taxon>Cytophagia</taxon>
        <taxon>Cytophagales</taxon>
        <taxon>Flammeovirgaceae</taxon>
        <taxon>Sediminitomix</taxon>
    </lineage>
</organism>
<sequence>MKLKVVSSLLALFLFLSLGVKAQSSIKLEKQQTRFFYGQLNLHGGYHQNQFGEYWDFSSVGPRSQLALQYFAKNRRILQKGYTRAFALASSKARFSLAFDKRRNDQGESEGSLYFQAVDLWMKFNTKWDRTTITIGQTAIPYGHNPSIDPIINFAPNLVSSDLGFSRDLGLFLKSPISQKMQLEFSFTSGGLLNQPLVTCENLVKNRVQHADPVVRFEDVEYRNTWLGFGRLGTQSYLKYEFGLIGGVGKINSKINSGTTADIWRGGADFSYKFEERFKFSSMITYGENSEINEIYKTVNTQQNVDILLWKRFVLRSSYSLLVQDQRLNKDANYAQVFANSIGYNISPHTKIRLNYYWEDFKRTEVNPTNVYIQFVTGIGKRP</sequence>
<evidence type="ECO:0000256" key="1">
    <source>
        <dbReference type="SAM" id="SignalP"/>
    </source>
</evidence>
<comment type="caution">
    <text evidence="2">The sequence shown here is derived from an EMBL/GenBank/DDBJ whole genome shotgun (WGS) entry which is preliminary data.</text>
</comment>
<gene>
    <name evidence="2" type="ORF">BC781_101128</name>
</gene>
<dbReference type="Proteomes" id="UP000245535">
    <property type="component" value="Unassembled WGS sequence"/>
</dbReference>
<proteinExistence type="predicted"/>
<reference evidence="2 3" key="1">
    <citation type="submission" date="2018-03" db="EMBL/GenBank/DDBJ databases">
        <title>Genomic Encyclopedia of Archaeal and Bacterial Type Strains, Phase II (KMG-II): from individual species to whole genera.</title>
        <authorList>
            <person name="Goeker M."/>
        </authorList>
    </citation>
    <scope>NUCLEOTIDE SEQUENCE [LARGE SCALE GENOMIC DNA]</scope>
    <source>
        <strain evidence="2 3">DSM 28229</strain>
    </source>
</reference>
<dbReference type="RefSeq" id="WP_109615319.1">
    <property type="nucleotide sequence ID" value="NZ_QGDO01000001.1"/>
</dbReference>
<keyword evidence="3" id="KW-1185">Reference proteome</keyword>
<dbReference type="AlphaFoldDB" id="A0A315ZEM4"/>
<name>A0A315ZEM4_SEDFL</name>
<accession>A0A315ZEM4</accession>